<dbReference type="SUPFAM" id="SSF57667">
    <property type="entry name" value="beta-beta-alpha zinc fingers"/>
    <property type="match status" value="2"/>
</dbReference>
<proteinExistence type="predicted"/>
<dbReference type="SMART" id="SM00355">
    <property type="entry name" value="ZnF_C2H2"/>
    <property type="match status" value="12"/>
</dbReference>
<keyword evidence="4" id="KW-0862">Zinc</keyword>
<dbReference type="AlphaFoldDB" id="A0ABD2Q7J5"/>
<dbReference type="PANTHER" id="PTHR24408:SF58">
    <property type="entry name" value="TRANSCRIPTION FACTOR (TFIIIA), PUTATIVE (AFU_ORTHOLOGUE AFUA_1G05150)-RELATED"/>
    <property type="match status" value="1"/>
</dbReference>
<evidence type="ECO:0000256" key="1">
    <source>
        <dbReference type="ARBA" id="ARBA00022723"/>
    </source>
</evidence>
<feature type="domain" description="C2H2-type" evidence="7">
    <location>
        <begin position="392"/>
        <end position="420"/>
    </location>
</feature>
<gene>
    <name evidence="8" type="ORF">Ciccas_007190</name>
</gene>
<dbReference type="Gene3D" id="3.30.160.60">
    <property type="entry name" value="Classic Zinc Finger"/>
    <property type="match status" value="3"/>
</dbReference>
<evidence type="ECO:0000313" key="9">
    <source>
        <dbReference type="Proteomes" id="UP001626550"/>
    </source>
</evidence>
<comment type="caution">
    <text evidence="8">The sequence shown here is derived from an EMBL/GenBank/DDBJ whole genome shotgun (WGS) entry which is preliminary data.</text>
</comment>
<evidence type="ECO:0000259" key="7">
    <source>
        <dbReference type="PROSITE" id="PS50157"/>
    </source>
</evidence>
<dbReference type="EMBL" id="JBJKFK010001070">
    <property type="protein sequence ID" value="KAL3314196.1"/>
    <property type="molecule type" value="Genomic_DNA"/>
</dbReference>
<sequence length="595" mass="68808">MLPFKHKGRMKYPDQGISEEFICSYCSEKFTCKSNLVVHGIKEHSQKSQDDNHQCPLCPKSFNRYVAFMNHLTCHTKPEYLTCPQCSFTFANKEKFNEHKCFSHSHYFNKPCHNCGFLCASLGIYRSHLARCDPDALKQKPQPKPIRPPATEHPAISPNVRLTKIKATGIIKEIVTPSQPSAKHSSYQRYSCPVCEQSLKYKHSVKVHLRNVHNIESADQPQLIHSRSASETDPESLVDDSEVALMEKRPRPFQNSIVCPICCLSFKYKSMYYVHRKVHLQEQRLSKMDQCRVQFKTLAEERKCYLRESTKGRNYVCSQCKASYHHKHHFNAHLRQKHPSVLDLTAVQKRSLGRQFTSKRASVLACPKCPYQTLYKVCLHRHMSRHSCEAQYQCPACTRSFRHLNRFRYHAFMFHQDPRLEPLLNSAKSGPAQPGFPQSFAIKKASYKKLTRPRLEANGLYQCVVCSASFRVGWMLLHHAYAEHQQFLPNTDLRGRYSCPYCFVKSLNRKAIRLHCQIHENSVQQCSLCGHVHNSDIHNHIEDAHPPVEFLNIFKCLVCSFDTNDVAILVKHSHEHKCKTRIKVSVSVIIAEAEF</sequence>
<feature type="domain" description="C2H2-type" evidence="7">
    <location>
        <begin position="190"/>
        <end position="218"/>
    </location>
</feature>
<organism evidence="8 9">
    <name type="scientific">Cichlidogyrus casuarinus</name>
    <dbReference type="NCBI Taxonomy" id="1844966"/>
    <lineage>
        <taxon>Eukaryota</taxon>
        <taxon>Metazoa</taxon>
        <taxon>Spiralia</taxon>
        <taxon>Lophotrochozoa</taxon>
        <taxon>Platyhelminthes</taxon>
        <taxon>Monogenea</taxon>
        <taxon>Monopisthocotylea</taxon>
        <taxon>Dactylogyridea</taxon>
        <taxon>Ancyrocephalidae</taxon>
        <taxon>Cichlidogyrus</taxon>
    </lineage>
</organism>
<feature type="domain" description="C2H2-type" evidence="7">
    <location>
        <begin position="53"/>
        <end position="80"/>
    </location>
</feature>
<evidence type="ECO:0000313" key="8">
    <source>
        <dbReference type="EMBL" id="KAL3314196.1"/>
    </source>
</evidence>
<feature type="domain" description="C2H2-type" evidence="7">
    <location>
        <begin position="315"/>
        <end position="338"/>
    </location>
</feature>
<dbReference type="PROSITE" id="PS50157">
    <property type="entry name" value="ZINC_FINGER_C2H2_2"/>
    <property type="match status" value="7"/>
</dbReference>
<evidence type="ECO:0000256" key="2">
    <source>
        <dbReference type="ARBA" id="ARBA00022737"/>
    </source>
</evidence>
<evidence type="ECO:0000256" key="5">
    <source>
        <dbReference type="PROSITE-ProRule" id="PRU00042"/>
    </source>
</evidence>
<feature type="region of interest" description="Disordered" evidence="6">
    <location>
        <begin position="136"/>
        <end position="156"/>
    </location>
</feature>
<dbReference type="InterPro" id="IPR036236">
    <property type="entry name" value="Znf_C2H2_sf"/>
</dbReference>
<dbReference type="GO" id="GO:0008270">
    <property type="term" value="F:zinc ion binding"/>
    <property type="evidence" value="ECO:0007669"/>
    <property type="project" value="UniProtKB-KW"/>
</dbReference>
<feature type="domain" description="C2H2-type" evidence="7">
    <location>
        <begin position="81"/>
        <end position="111"/>
    </location>
</feature>
<accession>A0ABD2Q7J5</accession>
<dbReference type="PANTHER" id="PTHR24408">
    <property type="entry name" value="ZINC FINGER PROTEIN"/>
    <property type="match status" value="1"/>
</dbReference>
<dbReference type="PROSITE" id="PS00028">
    <property type="entry name" value="ZINC_FINGER_C2H2_1"/>
    <property type="match status" value="8"/>
</dbReference>
<feature type="compositionally biased region" description="Polar residues" evidence="6">
    <location>
        <begin position="218"/>
        <end position="231"/>
    </location>
</feature>
<name>A0ABD2Q7J5_9PLAT</name>
<evidence type="ECO:0000256" key="3">
    <source>
        <dbReference type="ARBA" id="ARBA00022771"/>
    </source>
</evidence>
<keyword evidence="2" id="KW-0677">Repeat</keyword>
<reference evidence="8 9" key="1">
    <citation type="submission" date="2024-11" db="EMBL/GenBank/DDBJ databases">
        <title>Adaptive evolution of stress response genes in parasites aligns with host niche diversity.</title>
        <authorList>
            <person name="Hahn C."/>
            <person name="Resl P."/>
        </authorList>
    </citation>
    <scope>NUCLEOTIDE SEQUENCE [LARGE SCALE GENOMIC DNA]</scope>
    <source>
        <strain evidence="8">EGGRZ-B1_66</strain>
        <tissue evidence="8">Body</tissue>
    </source>
</reference>
<evidence type="ECO:0000256" key="6">
    <source>
        <dbReference type="SAM" id="MobiDB-lite"/>
    </source>
</evidence>
<evidence type="ECO:0000256" key="4">
    <source>
        <dbReference type="ARBA" id="ARBA00022833"/>
    </source>
</evidence>
<feature type="domain" description="C2H2-type" evidence="7">
    <location>
        <begin position="257"/>
        <end position="284"/>
    </location>
</feature>
<keyword evidence="9" id="KW-1185">Reference proteome</keyword>
<feature type="region of interest" description="Disordered" evidence="6">
    <location>
        <begin position="218"/>
        <end position="237"/>
    </location>
</feature>
<feature type="domain" description="C2H2-type" evidence="7">
    <location>
        <begin position="21"/>
        <end position="49"/>
    </location>
</feature>
<protein>
    <recommendedName>
        <fullName evidence="7">C2H2-type domain-containing protein</fullName>
    </recommendedName>
</protein>
<dbReference type="InterPro" id="IPR013087">
    <property type="entry name" value="Znf_C2H2_type"/>
</dbReference>
<keyword evidence="1" id="KW-0479">Metal-binding</keyword>
<keyword evidence="3 5" id="KW-0863">Zinc-finger</keyword>
<dbReference type="Proteomes" id="UP001626550">
    <property type="component" value="Unassembled WGS sequence"/>
</dbReference>